<evidence type="ECO:0000313" key="3">
    <source>
        <dbReference type="Proteomes" id="UP001153555"/>
    </source>
</evidence>
<name>A0A9N7MP18_STRHE</name>
<dbReference type="EMBL" id="CACSLK010003227">
    <property type="protein sequence ID" value="CAA0809224.1"/>
    <property type="molecule type" value="Genomic_DNA"/>
</dbReference>
<dbReference type="PANTHER" id="PTHR46148">
    <property type="entry name" value="CHROMO DOMAIN-CONTAINING PROTEIN"/>
    <property type="match status" value="1"/>
</dbReference>
<reference evidence="2" key="1">
    <citation type="submission" date="2019-12" db="EMBL/GenBank/DDBJ databases">
        <authorList>
            <person name="Scholes J."/>
        </authorList>
    </citation>
    <scope>NUCLEOTIDE SEQUENCE</scope>
</reference>
<accession>A0A9N7MP18</accession>
<feature type="domain" description="Tf2-1-like SH3-like" evidence="1">
    <location>
        <begin position="60"/>
        <end position="123"/>
    </location>
</feature>
<organism evidence="2 3">
    <name type="scientific">Striga hermonthica</name>
    <name type="common">Purple witchweed</name>
    <name type="synonym">Buchnera hermonthica</name>
    <dbReference type="NCBI Taxonomy" id="68872"/>
    <lineage>
        <taxon>Eukaryota</taxon>
        <taxon>Viridiplantae</taxon>
        <taxon>Streptophyta</taxon>
        <taxon>Embryophyta</taxon>
        <taxon>Tracheophyta</taxon>
        <taxon>Spermatophyta</taxon>
        <taxon>Magnoliopsida</taxon>
        <taxon>eudicotyledons</taxon>
        <taxon>Gunneridae</taxon>
        <taxon>Pentapetalae</taxon>
        <taxon>asterids</taxon>
        <taxon>lamiids</taxon>
        <taxon>Lamiales</taxon>
        <taxon>Orobanchaceae</taxon>
        <taxon>Buchnereae</taxon>
        <taxon>Striga</taxon>
    </lineage>
</organism>
<proteinExistence type="predicted"/>
<dbReference type="InterPro" id="IPR056924">
    <property type="entry name" value="SH3_Tf2-1"/>
</dbReference>
<dbReference type="Pfam" id="PF24626">
    <property type="entry name" value="SH3_Tf2-1"/>
    <property type="match status" value="1"/>
</dbReference>
<dbReference type="PANTHER" id="PTHR46148:SF60">
    <property type="entry name" value="CHROMO DOMAIN-CONTAINING PROTEIN"/>
    <property type="match status" value="1"/>
</dbReference>
<evidence type="ECO:0000313" key="2">
    <source>
        <dbReference type="EMBL" id="CAA0809224.1"/>
    </source>
</evidence>
<dbReference type="AlphaFoldDB" id="A0A9N7MP18"/>
<comment type="caution">
    <text evidence="2">The sequence shown here is derived from an EMBL/GenBank/DDBJ whole genome shotgun (WGS) entry which is preliminary data.</text>
</comment>
<gene>
    <name evidence="2" type="ORF">SHERM_11355</name>
</gene>
<feature type="non-terminal residue" evidence="2">
    <location>
        <position position="1"/>
    </location>
</feature>
<feature type="non-terminal residue" evidence="2">
    <location>
        <position position="136"/>
    </location>
</feature>
<dbReference type="Proteomes" id="UP001153555">
    <property type="component" value="Unassembled WGS sequence"/>
</dbReference>
<dbReference type="OrthoDB" id="1738613at2759"/>
<evidence type="ECO:0000259" key="1">
    <source>
        <dbReference type="Pfam" id="PF24626"/>
    </source>
</evidence>
<protein>
    <recommendedName>
        <fullName evidence="1">Tf2-1-like SH3-like domain-containing protein</fullName>
    </recommendedName>
</protein>
<sequence>CRSPLYWEDVGERRVLGPKMIEKTADQVELIRQRLKTAQSRQKSSADHHRRDIQFEVGEQSFLRVCHICGVFRFGKRGKLHPRFIGPFEVLERVGEVAYRLALPPELSGIHNVFHASMLCKYVCDPDLVIPHSDIQ</sequence>
<keyword evidence="3" id="KW-1185">Reference proteome</keyword>